<gene>
    <name evidence="3" type="ORF">GO014_11240</name>
</gene>
<evidence type="ECO:0000313" key="3">
    <source>
        <dbReference type="EMBL" id="MVS99596.1"/>
    </source>
</evidence>
<dbReference type="AlphaFoldDB" id="A0A7X3FRV4"/>
<proteinExistence type="predicted"/>
<dbReference type="GO" id="GO:0008168">
    <property type="term" value="F:methyltransferase activity"/>
    <property type="evidence" value="ECO:0007669"/>
    <property type="project" value="UniProtKB-KW"/>
</dbReference>
<keyword evidence="3" id="KW-0489">Methyltransferase</keyword>
<feature type="domain" description="Methyltransferase" evidence="2">
    <location>
        <begin position="43"/>
        <end position="136"/>
    </location>
</feature>
<dbReference type="SUPFAM" id="SSF53335">
    <property type="entry name" value="S-adenosyl-L-methionine-dependent methyltransferases"/>
    <property type="match status" value="1"/>
</dbReference>
<dbReference type="CDD" id="cd02440">
    <property type="entry name" value="AdoMet_MTases"/>
    <property type="match status" value="1"/>
</dbReference>
<keyword evidence="4" id="KW-1185">Reference proteome</keyword>
<dbReference type="InterPro" id="IPR041698">
    <property type="entry name" value="Methyltransf_25"/>
</dbReference>
<evidence type="ECO:0000259" key="2">
    <source>
        <dbReference type="Pfam" id="PF13649"/>
    </source>
</evidence>
<dbReference type="RefSeq" id="WP_157290430.1">
    <property type="nucleotide sequence ID" value="NZ_WQRF01000003.1"/>
</dbReference>
<keyword evidence="1 3" id="KW-0808">Transferase</keyword>
<evidence type="ECO:0000256" key="1">
    <source>
        <dbReference type="ARBA" id="ARBA00022679"/>
    </source>
</evidence>
<dbReference type="InterPro" id="IPR029063">
    <property type="entry name" value="SAM-dependent_MTases_sf"/>
</dbReference>
<dbReference type="GO" id="GO:0032259">
    <property type="term" value="P:methylation"/>
    <property type="evidence" value="ECO:0007669"/>
    <property type="project" value="UniProtKB-KW"/>
</dbReference>
<dbReference type="Pfam" id="PF13649">
    <property type="entry name" value="Methyltransf_25"/>
    <property type="match status" value="1"/>
</dbReference>
<sequence length="221" mass="24103">MTDFANVAPRYADGPPRQVPGLDGLHRMTDLLLAERVPEAGRVLVLGAGGGMELGNLADRHAGWQLDGVDPSAQMLETARVATAAHADRVHLHEGTIDVAPDGPFDGATCLLTFHFIPLGERLETLAQLHRRLLPGAPLVLAHMSFPQDLQSRDIWMRRHAAFAVSNGVDPAHAENGRRAMLERLHLLSPQDEERMMAEAGFSGVSLFYAGFDFRGWVAYA</sequence>
<evidence type="ECO:0000313" key="4">
    <source>
        <dbReference type="Proteomes" id="UP000438106"/>
    </source>
</evidence>
<comment type="caution">
    <text evidence="3">The sequence shown here is derived from an EMBL/GenBank/DDBJ whole genome shotgun (WGS) entry which is preliminary data.</text>
</comment>
<protein>
    <submittedName>
        <fullName evidence="3">Methyltransferase domain-containing protein</fullName>
    </submittedName>
</protein>
<name>A0A7X3FRV4_9HYPH</name>
<accession>A0A7X3FRV4</accession>
<dbReference type="PANTHER" id="PTHR43861">
    <property type="entry name" value="TRANS-ACONITATE 2-METHYLTRANSFERASE-RELATED"/>
    <property type="match status" value="1"/>
</dbReference>
<reference evidence="3 4" key="1">
    <citation type="submission" date="2019-12" db="EMBL/GenBank/DDBJ databases">
        <title>Devosia maris sp. nov., isolated from the deep seawater.</title>
        <authorList>
            <person name="Liu Y."/>
        </authorList>
    </citation>
    <scope>NUCLEOTIDE SEQUENCE [LARGE SCALE GENOMIC DNA]</scope>
    <source>
        <strain evidence="3 4">L53-10-65</strain>
    </source>
</reference>
<dbReference type="Gene3D" id="3.40.50.150">
    <property type="entry name" value="Vaccinia Virus protein VP39"/>
    <property type="match status" value="1"/>
</dbReference>
<dbReference type="EMBL" id="WQRF01000003">
    <property type="protein sequence ID" value="MVS99596.1"/>
    <property type="molecule type" value="Genomic_DNA"/>
</dbReference>
<organism evidence="3 4">
    <name type="scientific">Devosia marina</name>
    <dbReference type="NCBI Taxonomy" id="2683198"/>
    <lineage>
        <taxon>Bacteria</taxon>
        <taxon>Pseudomonadati</taxon>
        <taxon>Pseudomonadota</taxon>
        <taxon>Alphaproteobacteria</taxon>
        <taxon>Hyphomicrobiales</taxon>
        <taxon>Devosiaceae</taxon>
        <taxon>Devosia</taxon>
    </lineage>
</organism>
<dbReference type="Proteomes" id="UP000438106">
    <property type="component" value="Unassembled WGS sequence"/>
</dbReference>